<evidence type="ECO:0000313" key="3">
    <source>
        <dbReference type="Proteomes" id="UP000199155"/>
    </source>
</evidence>
<name>A0A1G9EE62_9ACTN</name>
<organism evidence="2 3">
    <name type="scientific">Streptomyces indicus</name>
    <dbReference type="NCBI Taxonomy" id="417292"/>
    <lineage>
        <taxon>Bacteria</taxon>
        <taxon>Bacillati</taxon>
        <taxon>Actinomycetota</taxon>
        <taxon>Actinomycetes</taxon>
        <taxon>Kitasatosporales</taxon>
        <taxon>Streptomycetaceae</taxon>
        <taxon>Streptomyces</taxon>
    </lineage>
</organism>
<dbReference type="STRING" id="417292.SAMN05421806_111105"/>
<evidence type="ECO:0000256" key="1">
    <source>
        <dbReference type="SAM" id="Phobius"/>
    </source>
</evidence>
<dbReference type="RefSeq" id="WP_093613867.1">
    <property type="nucleotide sequence ID" value="NZ_FNFF01000011.1"/>
</dbReference>
<accession>A0A1G9EE62</accession>
<protein>
    <submittedName>
        <fullName evidence="2">Uncharacterized protein</fullName>
    </submittedName>
</protein>
<reference evidence="2 3" key="1">
    <citation type="submission" date="2016-10" db="EMBL/GenBank/DDBJ databases">
        <authorList>
            <person name="de Groot N.N."/>
        </authorList>
    </citation>
    <scope>NUCLEOTIDE SEQUENCE [LARGE SCALE GENOMIC DNA]</scope>
    <source>
        <strain evidence="2 3">CGMCC 4.5727</strain>
    </source>
</reference>
<proteinExistence type="predicted"/>
<keyword evidence="1" id="KW-1133">Transmembrane helix</keyword>
<dbReference type="EMBL" id="FNFF01000011">
    <property type="protein sequence ID" value="SDK74325.1"/>
    <property type="molecule type" value="Genomic_DNA"/>
</dbReference>
<dbReference type="AlphaFoldDB" id="A0A1G9EE62"/>
<dbReference type="Proteomes" id="UP000199155">
    <property type="component" value="Unassembled WGS sequence"/>
</dbReference>
<gene>
    <name evidence="2" type="ORF">SAMN05421806_111105</name>
</gene>
<keyword evidence="1" id="KW-0472">Membrane</keyword>
<sequence length="66" mass="7087">MAPKQQSLTRRVTEALVIIVLGLVCYFGFGDTDLGFTELDKAGLVLMVVGGAELVWYVGRAALSRA</sequence>
<feature type="transmembrane region" description="Helical" evidence="1">
    <location>
        <begin position="42"/>
        <end position="63"/>
    </location>
</feature>
<keyword evidence="3" id="KW-1185">Reference proteome</keyword>
<feature type="transmembrane region" description="Helical" evidence="1">
    <location>
        <begin position="12"/>
        <end position="30"/>
    </location>
</feature>
<evidence type="ECO:0000313" key="2">
    <source>
        <dbReference type="EMBL" id="SDK74325.1"/>
    </source>
</evidence>
<keyword evidence="1" id="KW-0812">Transmembrane</keyword>
<dbReference type="OrthoDB" id="3298667at2"/>